<organism evidence="2 3">
    <name type="scientific">Knoellia locipacati</name>
    <dbReference type="NCBI Taxonomy" id="882824"/>
    <lineage>
        <taxon>Bacteria</taxon>
        <taxon>Bacillati</taxon>
        <taxon>Actinomycetota</taxon>
        <taxon>Actinomycetes</taxon>
        <taxon>Micrococcales</taxon>
        <taxon>Intrasporangiaceae</taxon>
        <taxon>Knoellia</taxon>
    </lineage>
</organism>
<dbReference type="GO" id="GO:0008703">
    <property type="term" value="F:5-amino-6-(5-phosphoribosylamino)uracil reductase activity"/>
    <property type="evidence" value="ECO:0007669"/>
    <property type="project" value="InterPro"/>
</dbReference>
<feature type="domain" description="Bacterial bifunctional deaminase-reductase C-terminal" evidence="1">
    <location>
        <begin position="36"/>
        <end position="179"/>
    </location>
</feature>
<dbReference type="SUPFAM" id="SSF53597">
    <property type="entry name" value="Dihydrofolate reductase-like"/>
    <property type="match status" value="1"/>
</dbReference>
<name>A0A512SZ90_9MICO</name>
<dbReference type="GO" id="GO:0009231">
    <property type="term" value="P:riboflavin biosynthetic process"/>
    <property type="evidence" value="ECO:0007669"/>
    <property type="project" value="InterPro"/>
</dbReference>
<evidence type="ECO:0000313" key="3">
    <source>
        <dbReference type="Proteomes" id="UP000321793"/>
    </source>
</evidence>
<evidence type="ECO:0000313" key="2">
    <source>
        <dbReference type="EMBL" id="GEQ13250.1"/>
    </source>
</evidence>
<dbReference type="InterPro" id="IPR024072">
    <property type="entry name" value="DHFR-like_dom_sf"/>
</dbReference>
<sequence>MRKIVAFTLMGIDGAVEDPSLLFPPSDLPDEPFSFDEESEAFEAEVIATQDAILLGRNQWEEWQRFWPGASGPFADFINGVDKYVLTSRPLDAEWAGSVPVQGSLPDVIEELRAKPGSDVGVHGSIQLVQSLIEADLLDELRLIATPVVGAPGRRLFDNLKAPQRYRLVSAAASSTGNLLLTYDRPGSPSPVES</sequence>
<protein>
    <submittedName>
        <fullName evidence="2">Pyrimidine reductase</fullName>
    </submittedName>
</protein>
<dbReference type="EMBL" id="BKBA01000004">
    <property type="protein sequence ID" value="GEQ13250.1"/>
    <property type="molecule type" value="Genomic_DNA"/>
</dbReference>
<dbReference type="Pfam" id="PF01872">
    <property type="entry name" value="RibD_C"/>
    <property type="match status" value="1"/>
</dbReference>
<proteinExistence type="predicted"/>
<comment type="caution">
    <text evidence="2">The sequence shown here is derived from an EMBL/GenBank/DDBJ whole genome shotgun (WGS) entry which is preliminary data.</text>
</comment>
<accession>A0A512SZ90</accession>
<reference evidence="2 3" key="1">
    <citation type="submission" date="2019-07" db="EMBL/GenBank/DDBJ databases">
        <title>Whole genome shotgun sequence of Knoellia locipacati NBRC 109775.</title>
        <authorList>
            <person name="Hosoyama A."/>
            <person name="Uohara A."/>
            <person name="Ohji S."/>
            <person name="Ichikawa N."/>
        </authorList>
    </citation>
    <scope>NUCLEOTIDE SEQUENCE [LARGE SCALE GENOMIC DNA]</scope>
    <source>
        <strain evidence="2 3">NBRC 109775</strain>
    </source>
</reference>
<gene>
    <name evidence="2" type="ORF">KLO01_12970</name>
</gene>
<dbReference type="Proteomes" id="UP000321793">
    <property type="component" value="Unassembled WGS sequence"/>
</dbReference>
<keyword evidence="3" id="KW-1185">Reference proteome</keyword>
<dbReference type="OrthoDB" id="195113at2"/>
<dbReference type="InterPro" id="IPR002734">
    <property type="entry name" value="RibDG_C"/>
</dbReference>
<evidence type="ECO:0000259" key="1">
    <source>
        <dbReference type="Pfam" id="PF01872"/>
    </source>
</evidence>
<dbReference type="AlphaFoldDB" id="A0A512SZ90"/>
<dbReference type="Gene3D" id="3.40.430.10">
    <property type="entry name" value="Dihydrofolate Reductase, subunit A"/>
    <property type="match status" value="1"/>
</dbReference>
<dbReference type="RefSeq" id="WP_147063360.1">
    <property type="nucleotide sequence ID" value="NZ_BAABDN010000001.1"/>
</dbReference>